<accession>A0ACD0WL89</accession>
<keyword evidence="2" id="KW-1185">Reference proteome</keyword>
<evidence type="ECO:0000313" key="2">
    <source>
        <dbReference type="Proteomes" id="UP000326582"/>
    </source>
</evidence>
<sequence>MSVNPLLKKMVRQSVKENPIRAERRKRRAAKPKEQEIVTISSSSSSSDDDDDDLEDVDLSGADVSSREVTQTPDESAAEEVDDFQDLEDVDLEAAFAETPSPANETLTFTINTQEQPVKKKAKKHTPISREERHQRKLIHKLYIVSMVTHGEIRSRWCNDPFFKSLADKMVPQVIRNLLDQSGKSGQDHIKGRKFIDGLQKLLHLYSQRFKVTCQGLVRKDWGDLQQEQNYTEKNVNRAKFKRLVSQLQGSRDIGAQGFVALLRACGVHARLVFSLQPPDFRSVSQAQSTKAKAAAEEKEKKPKSEFDPVFIPNAKREVLTSIRAGATSSEPLRRQYNFPMSKYPVFWVEAWNKYNRKWISIDPILFQSIEVCPMRKRCRFEPPGTEKTHQTMYVLAFDRYGRVKDVTRRYTQYYNAKVSKKRIDSASDEDEHWYQMLLRAASQKSNKFQEAEILESKEFYDRDICEGIPKSKADFKNHPVYALESQLRQDEVIYPKDNTSKCGTFRSITKSHIEPIYKRSHVHRLRTAKAWHMKGRLLKMGAQPLKTKASNAIMTDETTDDDGQVRLYADFQTELYIPPPIVDGKITKNAFGNVEIFTATMIPENGYLVKLSENTPMKLLEKAARDILHIDYAKAIVSFDFGKKGTTTPKEGGILIDVQYKEAMHLILDGLVDIQEEEKRRAVELNALRCWKFFLAKLRIVRRLDSEHGEVEKRKFQEEDSDEEEGYFSVGSEEAGSDDNYVPRKRRRLSVEPENSLNHNDDLGGGGFFNETGFNGNTISEDRNQNYAELNEGGFIIEENNLENAESEGGGFIVEENNERTPLETAKVFESEDGGFLVNPDLGTEISIPVDEWSDHTSDINSEALQVDTDTELARNATFDFPNEFSKDGKEIHQNYGSAQSSDTLSEYREENEQVAKTEPDLVVARADPIEAHQAHEQVYKHKNDGASIGPENEGASDWMGCNHSNQTPRSSASLENSSTSTREADPNNGNGITEFHSMTLETPPLDKFRKVESDADPCHAEDLEDATTSGNTNQSEQLDPRIEQEEAEFGFEYSDSE</sequence>
<gene>
    <name evidence="1" type="ORF">EJF14_40314</name>
</gene>
<dbReference type="EMBL" id="CP038487">
    <property type="protein sequence ID" value="QFZ28279.1"/>
    <property type="molecule type" value="Genomic_DNA"/>
</dbReference>
<reference evidence="2" key="1">
    <citation type="journal article" date="2019" name="MBio">
        <title>Comparative genomics for the elucidation of multidrug resistance (MDR) in Candida lusitaniae.</title>
        <authorList>
            <person name="Kannan A."/>
            <person name="Asner S.A."/>
            <person name="Trachsel E."/>
            <person name="Kelly S."/>
            <person name="Parker J."/>
            <person name="Sanglard D."/>
        </authorList>
    </citation>
    <scope>NUCLEOTIDE SEQUENCE [LARGE SCALE GENOMIC DNA]</scope>
    <source>
        <strain evidence="2">P1</strain>
    </source>
</reference>
<name>A0ACD0WL89_CLALS</name>
<protein>
    <submittedName>
        <fullName evidence="1">DNA repair protein</fullName>
    </submittedName>
</protein>
<proteinExistence type="predicted"/>
<evidence type="ECO:0000313" key="1">
    <source>
        <dbReference type="EMBL" id="QFZ28279.1"/>
    </source>
</evidence>
<dbReference type="Proteomes" id="UP000326582">
    <property type="component" value="Chromosome 4"/>
</dbReference>
<organism evidence="1 2">
    <name type="scientific">Clavispora lusitaniae</name>
    <name type="common">Candida lusitaniae</name>
    <dbReference type="NCBI Taxonomy" id="36911"/>
    <lineage>
        <taxon>Eukaryota</taxon>
        <taxon>Fungi</taxon>
        <taxon>Dikarya</taxon>
        <taxon>Ascomycota</taxon>
        <taxon>Saccharomycotina</taxon>
        <taxon>Pichiomycetes</taxon>
        <taxon>Metschnikowiaceae</taxon>
        <taxon>Clavispora</taxon>
    </lineage>
</organism>